<name>A0AAN9PX90_CANGL</name>
<evidence type="ECO:0000313" key="1">
    <source>
        <dbReference type="EMBL" id="KAK7313682.1"/>
    </source>
</evidence>
<reference evidence="1 2" key="1">
    <citation type="submission" date="2024-01" db="EMBL/GenBank/DDBJ databases">
        <title>The genomes of 5 underutilized Papilionoideae crops provide insights into root nodulation and disease resistanc.</title>
        <authorList>
            <person name="Jiang F."/>
        </authorList>
    </citation>
    <scope>NUCLEOTIDE SEQUENCE [LARGE SCALE GENOMIC DNA]</scope>
    <source>
        <strain evidence="1">LVBAO_FW01</strain>
        <tissue evidence="1">Leaves</tissue>
    </source>
</reference>
<sequence>MAFMAWPSHFSTEWTSRAQGHIGFFTTSSVPLQQAIFCFMLHPLIRRPCPPSSTRFPLACSFTIHSVDVSSPTWPNSTSGDPLTSLPLQVFHCSRPSFASCFIRS</sequence>
<accession>A0AAN9PX90</accession>
<comment type="caution">
    <text evidence="1">The sequence shown here is derived from an EMBL/GenBank/DDBJ whole genome shotgun (WGS) entry which is preliminary data.</text>
</comment>
<dbReference type="AlphaFoldDB" id="A0AAN9PX90"/>
<proteinExistence type="predicted"/>
<gene>
    <name evidence="1" type="ORF">VNO77_38872</name>
</gene>
<organism evidence="1 2">
    <name type="scientific">Canavalia gladiata</name>
    <name type="common">Sword bean</name>
    <name type="synonym">Dolichos gladiatus</name>
    <dbReference type="NCBI Taxonomy" id="3824"/>
    <lineage>
        <taxon>Eukaryota</taxon>
        <taxon>Viridiplantae</taxon>
        <taxon>Streptophyta</taxon>
        <taxon>Embryophyta</taxon>
        <taxon>Tracheophyta</taxon>
        <taxon>Spermatophyta</taxon>
        <taxon>Magnoliopsida</taxon>
        <taxon>eudicotyledons</taxon>
        <taxon>Gunneridae</taxon>
        <taxon>Pentapetalae</taxon>
        <taxon>rosids</taxon>
        <taxon>fabids</taxon>
        <taxon>Fabales</taxon>
        <taxon>Fabaceae</taxon>
        <taxon>Papilionoideae</taxon>
        <taxon>50 kb inversion clade</taxon>
        <taxon>NPAAA clade</taxon>
        <taxon>indigoferoid/millettioid clade</taxon>
        <taxon>Phaseoleae</taxon>
        <taxon>Canavalia</taxon>
    </lineage>
</organism>
<evidence type="ECO:0000313" key="2">
    <source>
        <dbReference type="Proteomes" id="UP001367508"/>
    </source>
</evidence>
<keyword evidence="2" id="KW-1185">Reference proteome</keyword>
<dbReference type="Proteomes" id="UP001367508">
    <property type="component" value="Unassembled WGS sequence"/>
</dbReference>
<dbReference type="EMBL" id="JAYMYQ010000009">
    <property type="protein sequence ID" value="KAK7313682.1"/>
    <property type="molecule type" value="Genomic_DNA"/>
</dbReference>
<protein>
    <submittedName>
        <fullName evidence="1">Uncharacterized protein</fullName>
    </submittedName>
</protein>